<dbReference type="CDD" id="cd19920">
    <property type="entry name" value="REC_PA4781-like"/>
    <property type="match status" value="1"/>
</dbReference>
<reference evidence="9 10" key="1">
    <citation type="journal article" date="2020" name="Microorganisms">
        <title>Osmotic Adaptation and Compatible Solute Biosynthesis of Phototrophic Bacteria as Revealed from Genome Analyses.</title>
        <authorList>
            <person name="Imhoff J.F."/>
            <person name="Rahn T."/>
            <person name="Kunzel S."/>
            <person name="Keller A."/>
            <person name="Neulinger S.C."/>
        </authorList>
    </citation>
    <scope>NUCLEOTIDE SEQUENCE [LARGE SCALE GENOMIC DNA]</scope>
    <source>
        <strain evidence="9 10">DSM 6210</strain>
    </source>
</reference>
<dbReference type="InterPro" id="IPR011006">
    <property type="entry name" value="CheY-like_superfamily"/>
</dbReference>
<dbReference type="SMART" id="SM00448">
    <property type="entry name" value="REC"/>
    <property type="match status" value="1"/>
</dbReference>
<keyword evidence="3" id="KW-0805">Transcription regulation</keyword>
<evidence type="ECO:0000313" key="9">
    <source>
        <dbReference type="EMBL" id="MBK1630059.1"/>
    </source>
</evidence>
<keyword evidence="2" id="KW-0902">Two-component regulatory system</keyword>
<dbReference type="InterPro" id="IPR020449">
    <property type="entry name" value="Tscrpt_reg_AraC-type_HTH"/>
</dbReference>
<keyword evidence="5" id="KW-0804">Transcription</keyword>
<feature type="modified residue" description="4-aspartylphosphate" evidence="6">
    <location>
        <position position="127"/>
    </location>
</feature>
<dbReference type="Proteomes" id="UP000748752">
    <property type="component" value="Unassembled WGS sequence"/>
</dbReference>
<dbReference type="PRINTS" id="PR00032">
    <property type="entry name" value="HTHARAC"/>
</dbReference>
<gene>
    <name evidence="9" type="ORF">CKO31_04750</name>
</gene>
<feature type="domain" description="Response regulatory" evidence="8">
    <location>
        <begin position="78"/>
        <end position="194"/>
    </location>
</feature>
<keyword evidence="1 6" id="KW-0597">Phosphoprotein</keyword>
<dbReference type="Gene3D" id="1.10.10.60">
    <property type="entry name" value="Homeodomain-like"/>
    <property type="match status" value="1"/>
</dbReference>
<evidence type="ECO:0000256" key="4">
    <source>
        <dbReference type="ARBA" id="ARBA00023125"/>
    </source>
</evidence>
<evidence type="ECO:0000256" key="6">
    <source>
        <dbReference type="PROSITE-ProRule" id="PRU00169"/>
    </source>
</evidence>
<dbReference type="Pfam" id="PF00072">
    <property type="entry name" value="Response_reg"/>
    <property type="match status" value="1"/>
</dbReference>
<dbReference type="PROSITE" id="PS50110">
    <property type="entry name" value="RESPONSE_REGULATORY"/>
    <property type="match status" value="1"/>
</dbReference>
<keyword evidence="10" id="KW-1185">Reference proteome</keyword>
<dbReference type="PROSITE" id="PS01124">
    <property type="entry name" value="HTH_ARAC_FAMILY_2"/>
    <property type="match status" value="1"/>
</dbReference>
<evidence type="ECO:0000256" key="3">
    <source>
        <dbReference type="ARBA" id="ARBA00023015"/>
    </source>
</evidence>
<protein>
    <recommendedName>
        <fullName evidence="11">Response regulator transcription factor</fullName>
    </recommendedName>
</protein>
<dbReference type="PANTHER" id="PTHR48111">
    <property type="entry name" value="REGULATOR OF RPOS"/>
    <property type="match status" value="1"/>
</dbReference>
<evidence type="ECO:0008006" key="11">
    <source>
        <dbReference type="Google" id="ProtNLM"/>
    </source>
</evidence>
<evidence type="ECO:0000259" key="7">
    <source>
        <dbReference type="PROSITE" id="PS01124"/>
    </source>
</evidence>
<dbReference type="Gene3D" id="3.40.50.2300">
    <property type="match status" value="1"/>
</dbReference>
<dbReference type="InterPro" id="IPR018060">
    <property type="entry name" value="HTH_AraC"/>
</dbReference>
<dbReference type="InterPro" id="IPR001789">
    <property type="entry name" value="Sig_transdc_resp-reg_receiver"/>
</dbReference>
<evidence type="ECO:0000256" key="5">
    <source>
        <dbReference type="ARBA" id="ARBA00023163"/>
    </source>
</evidence>
<name>A0ABS1CDS9_9GAMM</name>
<keyword evidence="4" id="KW-0238">DNA-binding</keyword>
<sequence>MTSTPPARRPQATRSSTMCLASSRLGSRPASIQLRRKNAVPIRWAQPSQRDASAPVRANCQGCRCFCRNPVMPDFIARVLVVDDQPSSVALLMAYLKDRDIDLLAAQNGEDALRIAIDGRPDLIMLDVMMPGTDGFSVCARLKADARTADIPVVFLSAAMETEDKLRGFAAGAADYITKPFSEQEVLARVFVQLGERTRLRALTNQTLDGALGGSPSASAAQRDRRMFNQAVAILTRQLTAPPSCVDLAHKVGTNQQRLTRIFRDQVGMSAYEYLQQLRLERGRGLLHDTDLQVQLIADRVGYRNAGDFTRAFRRHFGVTPRQYRRGQLETGIDAPTAI</sequence>
<dbReference type="EMBL" id="NRRV01000008">
    <property type="protein sequence ID" value="MBK1630059.1"/>
    <property type="molecule type" value="Genomic_DNA"/>
</dbReference>
<dbReference type="SUPFAM" id="SSF52172">
    <property type="entry name" value="CheY-like"/>
    <property type="match status" value="1"/>
</dbReference>
<comment type="caution">
    <text evidence="9">The sequence shown here is derived from an EMBL/GenBank/DDBJ whole genome shotgun (WGS) entry which is preliminary data.</text>
</comment>
<evidence type="ECO:0000256" key="1">
    <source>
        <dbReference type="ARBA" id="ARBA00022553"/>
    </source>
</evidence>
<dbReference type="SUPFAM" id="SSF46689">
    <property type="entry name" value="Homeodomain-like"/>
    <property type="match status" value="2"/>
</dbReference>
<dbReference type="InterPro" id="IPR039420">
    <property type="entry name" value="WalR-like"/>
</dbReference>
<proteinExistence type="predicted"/>
<feature type="domain" description="HTH araC/xylS-type" evidence="7">
    <location>
        <begin position="229"/>
        <end position="327"/>
    </location>
</feature>
<dbReference type="InterPro" id="IPR009057">
    <property type="entry name" value="Homeodomain-like_sf"/>
</dbReference>
<evidence type="ECO:0000313" key="10">
    <source>
        <dbReference type="Proteomes" id="UP000748752"/>
    </source>
</evidence>
<evidence type="ECO:0000256" key="2">
    <source>
        <dbReference type="ARBA" id="ARBA00023012"/>
    </source>
</evidence>
<dbReference type="Pfam" id="PF12833">
    <property type="entry name" value="HTH_18"/>
    <property type="match status" value="1"/>
</dbReference>
<dbReference type="SMART" id="SM00342">
    <property type="entry name" value="HTH_ARAC"/>
    <property type="match status" value="1"/>
</dbReference>
<accession>A0ABS1CDS9</accession>
<evidence type="ECO:0000259" key="8">
    <source>
        <dbReference type="PROSITE" id="PS50110"/>
    </source>
</evidence>
<organism evidence="9 10">
    <name type="scientific">Thiohalocapsa halophila</name>
    <dbReference type="NCBI Taxonomy" id="69359"/>
    <lineage>
        <taxon>Bacteria</taxon>
        <taxon>Pseudomonadati</taxon>
        <taxon>Pseudomonadota</taxon>
        <taxon>Gammaproteobacteria</taxon>
        <taxon>Chromatiales</taxon>
        <taxon>Chromatiaceae</taxon>
        <taxon>Thiohalocapsa</taxon>
    </lineage>
</organism>
<dbReference type="PANTHER" id="PTHR48111:SF1">
    <property type="entry name" value="TWO-COMPONENT RESPONSE REGULATOR ORR33"/>
    <property type="match status" value="1"/>
</dbReference>